<name>A0A066X1B2_COLSU</name>
<dbReference type="HOGENOM" id="CLU_1261442_0_0_1"/>
<dbReference type="EMBL" id="JMSE01001304">
    <property type="protein sequence ID" value="KDN62712.1"/>
    <property type="molecule type" value="Genomic_DNA"/>
</dbReference>
<feature type="region of interest" description="Disordered" evidence="1">
    <location>
        <begin position="1"/>
        <end position="27"/>
    </location>
</feature>
<accession>A0A066X1B2</accession>
<gene>
    <name evidence="2" type="ORF">CSUB01_08518</name>
</gene>
<feature type="region of interest" description="Disordered" evidence="1">
    <location>
        <begin position="193"/>
        <end position="219"/>
    </location>
</feature>
<organism evidence="2 3">
    <name type="scientific">Colletotrichum sublineola</name>
    <name type="common">Sorghum anthracnose fungus</name>
    <dbReference type="NCBI Taxonomy" id="1173701"/>
    <lineage>
        <taxon>Eukaryota</taxon>
        <taxon>Fungi</taxon>
        <taxon>Dikarya</taxon>
        <taxon>Ascomycota</taxon>
        <taxon>Pezizomycotina</taxon>
        <taxon>Sordariomycetes</taxon>
        <taxon>Hypocreomycetidae</taxon>
        <taxon>Glomerellales</taxon>
        <taxon>Glomerellaceae</taxon>
        <taxon>Colletotrichum</taxon>
        <taxon>Colletotrichum graminicola species complex</taxon>
    </lineage>
</organism>
<reference evidence="3" key="1">
    <citation type="journal article" date="2014" name="Genome Announc.">
        <title>Draft genome sequence of Colletotrichum sublineola, a destructive pathogen of cultivated sorghum.</title>
        <authorList>
            <person name="Baroncelli R."/>
            <person name="Sanz-Martin J.M."/>
            <person name="Rech G.E."/>
            <person name="Sukno S.A."/>
            <person name="Thon M.R."/>
        </authorList>
    </citation>
    <scope>NUCLEOTIDE SEQUENCE [LARGE SCALE GENOMIC DNA]</scope>
    <source>
        <strain evidence="3">TX430BB</strain>
    </source>
</reference>
<protein>
    <submittedName>
        <fullName evidence="2">Uncharacterized protein</fullName>
    </submittedName>
</protein>
<keyword evidence="3" id="KW-1185">Reference proteome</keyword>
<feature type="region of interest" description="Disordered" evidence="1">
    <location>
        <begin position="118"/>
        <end position="158"/>
    </location>
</feature>
<dbReference type="Proteomes" id="UP000027238">
    <property type="component" value="Unassembled WGS sequence"/>
</dbReference>
<comment type="caution">
    <text evidence="2">The sequence shown here is derived from an EMBL/GenBank/DDBJ whole genome shotgun (WGS) entry which is preliminary data.</text>
</comment>
<proteinExistence type="predicted"/>
<evidence type="ECO:0000313" key="3">
    <source>
        <dbReference type="Proteomes" id="UP000027238"/>
    </source>
</evidence>
<evidence type="ECO:0000256" key="1">
    <source>
        <dbReference type="SAM" id="MobiDB-lite"/>
    </source>
</evidence>
<feature type="compositionally biased region" description="Basic and acidic residues" evidence="1">
    <location>
        <begin position="128"/>
        <end position="143"/>
    </location>
</feature>
<dbReference type="AlphaFoldDB" id="A0A066X1B2"/>
<feature type="compositionally biased region" description="Basic and acidic residues" evidence="1">
    <location>
        <begin position="193"/>
        <end position="205"/>
    </location>
</feature>
<evidence type="ECO:0000313" key="2">
    <source>
        <dbReference type="EMBL" id="KDN62712.1"/>
    </source>
</evidence>
<sequence>MKERSDRQTDTGSPVGLGTGGIEMGQPICGVNEDVEWPDVALFENDELKRLTELAEDPVMPDWLFAEAEEATPSNKAQVVCNVGEELGPPAHAENEKMRETRFFLQVSNELWRAEQEAAKAAAVGRSPRQDSPGRKANTRPDARLGPSNTSTTTALDRRPQMALVDRFDDDRTGSHFFQYVAMQFYLDDRDRASAEARTGRDRHTGAQRQRRAMPVFGG</sequence>